<proteinExistence type="predicted"/>
<feature type="domain" description="DUF8212" evidence="1">
    <location>
        <begin position="37"/>
        <end position="62"/>
    </location>
</feature>
<dbReference type="Pfam" id="PF26640">
    <property type="entry name" value="DUF8212"/>
    <property type="match status" value="1"/>
</dbReference>
<dbReference type="PANTHER" id="PTHR10622">
    <property type="entry name" value="HET DOMAIN-CONTAINING PROTEIN"/>
    <property type="match status" value="1"/>
</dbReference>
<dbReference type="PANTHER" id="PTHR10622:SF10">
    <property type="entry name" value="HET DOMAIN-CONTAINING PROTEIN"/>
    <property type="match status" value="1"/>
</dbReference>
<name>A0AA40DZT5_9PEZI</name>
<keyword evidence="3" id="KW-1185">Reference proteome</keyword>
<sequence length="66" mass="7542">MSWASRRQTTRPEDIAYCLMGIFNVNMSMLYGEGGTKAFIRLQEGILRESDDQTILAWRNADPEVS</sequence>
<feature type="non-terminal residue" evidence="2">
    <location>
        <position position="66"/>
    </location>
</feature>
<dbReference type="InterPro" id="IPR058525">
    <property type="entry name" value="DUF8212"/>
</dbReference>
<organism evidence="2 3">
    <name type="scientific">Lasiosphaeria miniovina</name>
    <dbReference type="NCBI Taxonomy" id="1954250"/>
    <lineage>
        <taxon>Eukaryota</taxon>
        <taxon>Fungi</taxon>
        <taxon>Dikarya</taxon>
        <taxon>Ascomycota</taxon>
        <taxon>Pezizomycotina</taxon>
        <taxon>Sordariomycetes</taxon>
        <taxon>Sordariomycetidae</taxon>
        <taxon>Sordariales</taxon>
        <taxon>Lasiosphaeriaceae</taxon>
        <taxon>Lasiosphaeria</taxon>
    </lineage>
</organism>
<gene>
    <name evidence="2" type="ORF">B0T26DRAFT_628827</name>
</gene>
<comment type="caution">
    <text evidence="2">The sequence shown here is derived from an EMBL/GenBank/DDBJ whole genome shotgun (WGS) entry which is preliminary data.</text>
</comment>
<protein>
    <recommendedName>
        <fullName evidence="1">DUF8212 domain-containing protein</fullName>
    </recommendedName>
</protein>
<dbReference type="AlphaFoldDB" id="A0AA40DZT5"/>
<dbReference type="EMBL" id="JAUIRO010000003">
    <property type="protein sequence ID" value="KAK0722644.1"/>
    <property type="molecule type" value="Genomic_DNA"/>
</dbReference>
<evidence type="ECO:0000259" key="1">
    <source>
        <dbReference type="Pfam" id="PF26640"/>
    </source>
</evidence>
<dbReference type="GeneID" id="85319503"/>
<evidence type="ECO:0000313" key="2">
    <source>
        <dbReference type="EMBL" id="KAK0722644.1"/>
    </source>
</evidence>
<reference evidence="2" key="1">
    <citation type="submission" date="2023-06" db="EMBL/GenBank/DDBJ databases">
        <title>Genome-scale phylogeny and comparative genomics of the fungal order Sordariales.</title>
        <authorList>
            <consortium name="Lawrence Berkeley National Laboratory"/>
            <person name="Hensen N."/>
            <person name="Bonometti L."/>
            <person name="Westerberg I."/>
            <person name="Brannstrom I.O."/>
            <person name="Guillou S."/>
            <person name="Cros-Aarteil S."/>
            <person name="Calhoun S."/>
            <person name="Haridas S."/>
            <person name="Kuo A."/>
            <person name="Mondo S."/>
            <person name="Pangilinan J."/>
            <person name="Riley R."/>
            <person name="LaButti K."/>
            <person name="Andreopoulos B."/>
            <person name="Lipzen A."/>
            <person name="Chen C."/>
            <person name="Yanf M."/>
            <person name="Daum C."/>
            <person name="Ng V."/>
            <person name="Clum A."/>
            <person name="Steindorff A."/>
            <person name="Ohm R."/>
            <person name="Martin F."/>
            <person name="Silar P."/>
            <person name="Natvig D."/>
            <person name="Lalanne C."/>
            <person name="Gautier V."/>
            <person name="Ament-velasquez S.L."/>
            <person name="Kruys A."/>
            <person name="Hutchinson M.I."/>
            <person name="Powell A.J."/>
            <person name="Barry K."/>
            <person name="Miller A.N."/>
            <person name="Grigoriev I.V."/>
            <person name="Debuchy R."/>
            <person name="Gladieux P."/>
            <person name="Thoren M.H."/>
            <person name="Johannesson H."/>
        </authorList>
    </citation>
    <scope>NUCLEOTIDE SEQUENCE</scope>
    <source>
        <strain evidence="2">SMH2392-1A</strain>
    </source>
</reference>
<accession>A0AA40DZT5</accession>
<evidence type="ECO:0000313" key="3">
    <source>
        <dbReference type="Proteomes" id="UP001172101"/>
    </source>
</evidence>
<dbReference type="RefSeq" id="XP_060298568.1">
    <property type="nucleotide sequence ID" value="XM_060436233.1"/>
</dbReference>
<dbReference type="Proteomes" id="UP001172101">
    <property type="component" value="Unassembled WGS sequence"/>
</dbReference>